<feature type="transmembrane region" description="Helical" evidence="4">
    <location>
        <begin position="285"/>
        <end position="307"/>
    </location>
</feature>
<feature type="compositionally biased region" description="Polar residues" evidence="3">
    <location>
        <begin position="45"/>
        <end position="56"/>
    </location>
</feature>
<dbReference type="GO" id="GO:0005634">
    <property type="term" value="C:nucleus"/>
    <property type="evidence" value="ECO:0007669"/>
    <property type="project" value="InterPro"/>
</dbReference>
<evidence type="ECO:0000313" key="7">
    <source>
        <dbReference type="Proteomes" id="UP000683360"/>
    </source>
</evidence>
<reference evidence="6" key="1">
    <citation type="submission" date="2021-03" db="EMBL/GenBank/DDBJ databases">
        <authorList>
            <person name="Bekaert M."/>
        </authorList>
    </citation>
    <scope>NUCLEOTIDE SEQUENCE</scope>
</reference>
<evidence type="ECO:0000313" key="6">
    <source>
        <dbReference type="EMBL" id="CAG2239448.1"/>
    </source>
</evidence>
<evidence type="ECO:0000256" key="1">
    <source>
        <dbReference type="ARBA" id="ARBA00022786"/>
    </source>
</evidence>
<dbReference type="GO" id="GO:0003712">
    <property type="term" value="F:transcription coregulator activity"/>
    <property type="evidence" value="ECO:0007669"/>
    <property type="project" value="InterPro"/>
</dbReference>
<feature type="domain" description="HECT" evidence="5">
    <location>
        <begin position="1133"/>
        <end position="1168"/>
    </location>
</feature>
<evidence type="ECO:0000256" key="3">
    <source>
        <dbReference type="SAM" id="MobiDB-lite"/>
    </source>
</evidence>
<feature type="region of interest" description="Disordered" evidence="3">
    <location>
        <begin position="1"/>
        <end position="90"/>
    </location>
</feature>
<keyword evidence="1 2" id="KW-0833">Ubl conjugation pathway</keyword>
<feature type="compositionally biased region" description="Basic and acidic residues" evidence="3">
    <location>
        <begin position="17"/>
        <end position="30"/>
    </location>
</feature>
<dbReference type="EMBL" id="CAJPWZ010002520">
    <property type="protein sequence ID" value="CAG2239448.1"/>
    <property type="molecule type" value="Genomic_DNA"/>
</dbReference>
<dbReference type="InterPro" id="IPR006988">
    <property type="entry name" value="Nab_N"/>
</dbReference>
<sequence>MDNKTNESNNLQTENVKSPEEKYEDREAKSTSETNLELSKDRSLTFDSPESTQRSSKICIRYQKAAPSSEMEMKQLKSTMTTEDDAKKRTEHDTVILIPQTAGHSNVISRRRKVGNDEVASVNTTQIAKENNEMKPHFERRRIFNLLKHAISIVLIILDMSFDWVEYSEMNNRGNYSIVEGRRVKNIKFTVMCEETGKNVQLVFMIFTIVATIFSLLQIVYIIYEMFLEYKGKIVYKRNISEYVETFVFLFLFEITQIMLIMGFYDVCTLDCTVDSTEISVALNGLVSAFKISWRFFTSCKCCTVYWKRTAQEPRRRPTVTRTRQTQTDADCCKCCTVYWKRTAQEPRRRPTVTRTRQTQRDADCCRCSDTMKGCLLIFVLPCLVLLIPFLPCILIYFIIKKCDCDCDVCNSQVGDQESIQNRWKCEQSCKCCILRCFPSRFPEQDTEACDCTCKKCLSYEQICKCCILRCFPTKLPIPKDDVFECKCGESFSTERNCRCCILRCCPTHLVPPQYEVCTCKCGDCIAFERHCKCFTFRCCPTHLNPSETDIWTCSCRRCLARKFPCKCFIFRCFPQFLTPPDPDICTCRCGDCLAFKRRCKCFTFRCFPTHLNPSETDIWTCSCRECLAFTLPCKCFIYRCFPEYLTPSHPDICTCKCAECLSCSLPCKCFIARCFPEQQNLSESDWFQCTCGDCINCERNVCCCIVRLFPSYVEKNDFCECILREMLTCERSLGCCVCRCFPSLLDNPQNDVFECTCEKLLSCKKNCCCIKGRVCSFNVPPRENDRLPCTDSDMCEQPAPITLPQLFPNTRPRIPTPPTPVREIQPPISVITTQPVPKLPPISFIPTQPLPKPIIVIEQDVPMPLPSIPRRPLCINFRKFDLLKLSNAEESTFKDVMQKVGMDKKPLHVRRFKTILSEWVADQGKNDHVPSYIKKDCNVKLTNNVGKTQNANRPIPKEDLLLWVEQIMNPKIIQQVQVEYQQQVQEGLLAPLDFWKPRIFRQDQVAIGYRTCEAQTIRTLPRTQAPAPLSTGYQETLSSALSSHRTASSQDIMDRTRELHDNDTNTNAFNDFLPEIEQFGDVGQNQPADALKDLLIQHRDLTINKISSGDLLQMEVRRGNVLSDAITIIRFSEHDLHNHLCIKFIGEDGVDIGGLRREFWSLFLHNISSSCYVTGKPGRQTFQQNFVEKKKKTFFHLGQLIALSILQDGPGLPIFSDIVTDYIINGETVVLNLDDLPDGLRDTLDKMQDSASDSEARDMYSSVLDIAADVGFIVPLTSFTRCHVKQLKAAFIESQISSCKDELNQFIEGLDTHRVLSLLRQTENMASARCLFSGRVKPLTVSQLRGLLRFSFKDGNAKVAEEATAQGFITFLQATKGTATIINGINLQPKDVLMWLTGSTIVPAIGFHKPIDVYFSPNKTFVNTCALALTLKTQPGLSPADAVSYYTELIINSQTFTKG</sequence>
<gene>
    <name evidence="6" type="ORF">MEDL_51796</name>
</gene>
<accession>A0A8S3UEN1</accession>
<keyword evidence="4" id="KW-1133">Transmembrane helix</keyword>
<dbReference type="GO" id="GO:0004842">
    <property type="term" value="F:ubiquitin-protein transferase activity"/>
    <property type="evidence" value="ECO:0007669"/>
    <property type="project" value="InterPro"/>
</dbReference>
<dbReference type="InterPro" id="IPR000569">
    <property type="entry name" value="HECT_dom"/>
</dbReference>
<feature type="transmembrane region" description="Helical" evidence="4">
    <location>
        <begin position="244"/>
        <end position="265"/>
    </location>
</feature>
<evidence type="ECO:0000256" key="4">
    <source>
        <dbReference type="SAM" id="Phobius"/>
    </source>
</evidence>
<feature type="transmembrane region" description="Helical" evidence="4">
    <location>
        <begin position="202"/>
        <end position="224"/>
    </location>
</feature>
<comment type="caution">
    <text evidence="2">Lacks conserved residue(s) required for the propagation of feature annotation.</text>
</comment>
<evidence type="ECO:0000256" key="2">
    <source>
        <dbReference type="PROSITE-ProRule" id="PRU00104"/>
    </source>
</evidence>
<keyword evidence="4" id="KW-0472">Membrane</keyword>
<evidence type="ECO:0000259" key="5">
    <source>
        <dbReference type="PROSITE" id="PS50237"/>
    </source>
</evidence>
<name>A0A8S3UEN1_MYTED</name>
<dbReference type="OrthoDB" id="6142725at2759"/>
<dbReference type="SUPFAM" id="SSF56204">
    <property type="entry name" value="Hect, E3 ligase catalytic domain"/>
    <property type="match status" value="1"/>
</dbReference>
<protein>
    <recommendedName>
        <fullName evidence="5">HECT domain-containing protein</fullName>
    </recommendedName>
</protein>
<feature type="compositionally biased region" description="Polar residues" evidence="3">
    <location>
        <begin position="1"/>
        <end position="16"/>
    </location>
</feature>
<feature type="transmembrane region" description="Helical" evidence="4">
    <location>
        <begin position="143"/>
        <end position="162"/>
    </location>
</feature>
<organism evidence="6 7">
    <name type="scientific">Mytilus edulis</name>
    <name type="common">Blue mussel</name>
    <dbReference type="NCBI Taxonomy" id="6550"/>
    <lineage>
        <taxon>Eukaryota</taxon>
        <taxon>Metazoa</taxon>
        <taxon>Spiralia</taxon>
        <taxon>Lophotrochozoa</taxon>
        <taxon>Mollusca</taxon>
        <taxon>Bivalvia</taxon>
        <taxon>Autobranchia</taxon>
        <taxon>Pteriomorphia</taxon>
        <taxon>Mytilida</taxon>
        <taxon>Mytiloidea</taxon>
        <taxon>Mytilidae</taxon>
        <taxon>Mytilinae</taxon>
        <taxon>Mytilus</taxon>
    </lineage>
</organism>
<dbReference type="Gene3D" id="3.90.1750.10">
    <property type="entry name" value="Hect, E3 ligase catalytic domains"/>
    <property type="match status" value="1"/>
</dbReference>
<feature type="transmembrane region" description="Helical" evidence="4">
    <location>
        <begin position="376"/>
        <end position="400"/>
    </location>
</feature>
<keyword evidence="4" id="KW-0812">Transmembrane</keyword>
<dbReference type="PROSITE" id="PS50237">
    <property type="entry name" value="HECT"/>
    <property type="match status" value="1"/>
</dbReference>
<dbReference type="Pfam" id="PF04904">
    <property type="entry name" value="SAM_NCD1"/>
    <property type="match status" value="1"/>
</dbReference>
<keyword evidence="7" id="KW-1185">Reference proteome</keyword>
<dbReference type="GO" id="GO:0006355">
    <property type="term" value="P:regulation of DNA-templated transcription"/>
    <property type="evidence" value="ECO:0007669"/>
    <property type="project" value="InterPro"/>
</dbReference>
<dbReference type="Proteomes" id="UP000683360">
    <property type="component" value="Unassembled WGS sequence"/>
</dbReference>
<dbReference type="InterPro" id="IPR035983">
    <property type="entry name" value="Hect_E3_ubiquitin_ligase"/>
</dbReference>
<proteinExistence type="predicted"/>
<comment type="caution">
    <text evidence="6">The sequence shown here is derived from an EMBL/GenBank/DDBJ whole genome shotgun (WGS) entry which is preliminary data.</text>
</comment>